<accession>A0A3R9MF64</accession>
<name>A0A3R9MF64_9BACT</name>
<evidence type="ECO:0000313" key="1">
    <source>
        <dbReference type="EMBL" id="RSK39000.1"/>
    </source>
</evidence>
<keyword evidence="2" id="KW-1185">Reference proteome</keyword>
<dbReference type="Proteomes" id="UP000270291">
    <property type="component" value="Unassembled WGS sequence"/>
</dbReference>
<reference evidence="1 2" key="1">
    <citation type="submission" date="2018-12" db="EMBL/GenBank/DDBJ databases">
        <authorList>
            <person name="Feng G."/>
            <person name="Zhu H."/>
        </authorList>
    </citation>
    <scope>NUCLEOTIDE SEQUENCE [LARGE SCALE GENOMIC DNA]</scope>
    <source>
        <strain evidence="1 2">LMG 26000</strain>
    </source>
</reference>
<dbReference type="AlphaFoldDB" id="A0A3R9MF64"/>
<organism evidence="1 2">
    <name type="scientific">Hymenobacter perfusus</name>
    <dbReference type="NCBI Taxonomy" id="1236770"/>
    <lineage>
        <taxon>Bacteria</taxon>
        <taxon>Pseudomonadati</taxon>
        <taxon>Bacteroidota</taxon>
        <taxon>Cytophagia</taxon>
        <taxon>Cytophagales</taxon>
        <taxon>Hymenobacteraceae</taxon>
        <taxon>Hymenobacter</taxon>
    </lineage>
</organism>
<comment type="caution">
    <text evidence="1">The sequence shown here is derived from an EMBL/GenBank/DDBJ whole genome shotgun (WGS) entry which is preliminary data.</text>
</comment>
<dbReference type="EMBL" id="RWIU01000010">
    <property type="protein sequence ID" value="RSK39000.1"/>
    <property type="molecule type" value="Genomic_DNA"/>
</dbReference>
<evidence type="ECO:0008006" key="3">
    <source>
        <dbReference type="Google" id="ProtNLM"/>
    </source>
</evidence>
<dbReference type="RefSeq" id="WP_125440520.1">
    <property type="nucleotide sequence ID" value="NZ_RWIU01000010.1"/>
</dbReference>
<proteinExistence type="predicted"/>
<gene>
    <name evidence="1" type="ORF">EI293_20985</name>
</gene>
<evidence type="ECO:0000313" key="2">
    <source>
        <dbReference type="Proteomes" id="UP000270291"/>
    </source>
</evidence>
<dbReference type="OrthoDB" id="877868at2"/>
<protein>
    <recommendedName>
        <fullName evidence="3">VRR-NUC domain-containing protein</fullName>
    </recommendedName>
</protein>
<sequence length="182" mass="20545">MIYPSLLRPTSQESFALPSGPLAIPKAELTLRRWAGAQVTNTFGGKALIDFAGRPLFAELCVYELLRLSGWEARWVETYGAPAMRPNHFTAWADDRLGMQQHDPIMEPWVIDSLERIAAANVSSYAGCWDVVGWNGTDLLFAELKRRKQDRVRSTQHRWLEAGLQAGLKPGNFLLVEWDFAD</sequence>